<evidence type="ECO:0000313" key="2">
    <source>
        <dbReference type="EMBL" id="KAG2178365.1"/>
    </source>
</evidence>
<evidence type="ECO:0000256" key="1">
    <source>
        <dbReference type="SAM" id="Phobius"/>
    </source>
</evidence>
<dbReference type="OrthoDB" id="73901at2759"/>
<keyword evidence="1" id="KW-0812">Transmembrane</keyword>
<dbReference type="EMBL" id="JAEPRA010000011">
    <property type="protein sequence ID" value="KAG2178365.1"/>
    <property type="molecule type" value="Genomic_DNA"/>
</dbReference>
<accession>A0A8H7PRB9</accession>
<dbReference type="AlphaFoldDB" id="A0A8H7PRB9"/>
<keyword evidence="1" id="KW-1133">Transmembrane helix</keyword>
<sequence>MSAPPMSEPMKWYFHAETTGVHFLFAPIYLDNSWKLLIAYAIIITICWTERLLTYKLDTIVYEPYGNRIGTIILRTVYYSIATAFRLLYMLVAMYFNTGLFLVLVMALTTGQLVIEYKKSLKASRGSLGELATRSIPLHDDPSQGHGKAYQDNADEEEQQLFAVDNDEFAMKQKKHTARI</sequence>
<name>A0A8H7PRB9_9FUNG</name>
<dbReference type="Proteomes" id="UP000612746">
    <property type="component" value="Unassembled WGS sequence"/>
</dbReference>
<reference evidence="2" key="1">
    <citation type="submission" date="2020-12" db="EMBL/GenBank/DDBJ databases">
        <title>Metabolic potential, ecology and presence of endohyphal bacteria is reflected in genomic diversity of Mucoromycotina.</title>
        <authorList>
            <person name="Muszewska A."/>
            <person name="Okrasinska A."/>
            <person name="Steczkiewicz K."/>
            <person name="Drgas O."/>
            <person name="Orlowska M."/>
            <person name="Perlinska-Lenart U."/>
            <person name="Aleksandrzak-Piekarczyk T."/>
            <person name="Szatraj K."/>
            <person name="Zielenkiewicz U."/>
            <person name="Pilsyk S."/>
            <person name="Malc E."/>
            <person name="Mieczkowski P."/>
            <person name="Kruszewska J.S."/>
            <person name="Biernat P."/>
            <person name="Pawlowska J."/>
        </authorList>
    </citation>
    <scope>NUCLEOTIDE SEQUENCE</scope>
    <source>
        <strain evidence="2">WA0000051536</strain>
    </source>
</reference>
<proteinExistence type="predicted"/>
<feature type="transmembrane region" description="Helical" evidence="1">
    <location>
        <begin position="95"/>
        <end position="115"/>
    </location>
</feature>
<keyword evidence="1" id="KW-0472">Membrane</keyword>
<organism evidence="2 3">
    <name type="scientific">Umbelopsis vinacea</name>
    <dbReference type="NCBI Taxonomy" id="44442"/>
    <lineage>
        <taxon>Eukaryota</taxon>
        <taxon>Fungi</taxon>
        <taxon>Fungi incertae sedis</taxon>
        <taxon>Mucoromycota</taxon>
        <taxon>Mucoromycotina</taxon>
        <taxon>Umbelopsidomycetes</taxon>
        <taxon>Umbelopsidales</taxon>
        <taxon>Umbelopsidaceae</taxon>
        <taxon>Umbelopsis</taxon>
    </lineage>
</organism>
<gene>
    <name evidence="2" type="ORF">INT44_001517</name>
</gene>
<evidence type="ECO:0008006" key="4">
    <source>
        <dbReference type="Google" id="ProtNLM"/>
    </source>
</evidence>
<feature type="transmembrane region" description="Helical" evidence="1">
    <location>
        <begin position="36"/>
        <end position="53"/>
    </location>
</feature>
<protein>
    <recommendedName>
        <fullName evidence="4">Copper transporter</fullName>
    </recommendedName>
</protein>
<keyword evidence="3" id="KW-1185">Reference proteome</keyword>
<feature type="transmembrane region" description="Helical" evidence="1">
    <location>
        <begin position="65"/>
        <end position="89"/>
    </location>
</feature>
<evidence type="ECO:0000313" key="3">
    <source>
        <dbReference type="Proteomes" id="UP000612746"/>
    </source>
</evidence>
<comment type="caution">
    <text evidence="2">The sequence shown here is derived from an EMBL/GenBank/DDBJ whole genome shotgun (WGS) entry which is preliminary data.</text>
</comment>